<sequence length="301" mass="32366">MNTDVRQGESVLHVQTEDLGGAPVTIQTLVYNAGRILKNIQRSHPELVAEQDEEIRERLLHQHRTAIQAIIRGRIKVDAVTAPAPEQPALVVSPLELPRVGRPVSLLILLRGARSFQPKAGEDIRIRFRDHAGVETDLYAGQTDGKGFHLAELQVPEATGTNMSLHMTAGVGDHAASAAIPVAPSHEAWLEEAEPGPASEPIDLVVSDVEPVMAGHDANLMILARGTRTCRPIAGAEIRILYSEEVDDFQLIHQGLTDDRGIGLAGPMVPLTKAGRAMLTIEVRSGPATAEVVLPVFIPSS</sequence>
<organism evidence="1 2">
    <name type="scientific">Candidatus Polarisedimenticola svalbardensis</name>
    <dbReference type="NCBI Taxonomy" id="2886004"/>
    <lineage>
        <taxon>Bacteria</taxon>
        <taxon>Pseudomonadati</taxon>
        <taxon>Acidobacteriota</taxon>
        <taxon>Candidatus Polarisedimenticolia</taxon>
        <taxon>Candidatus Polarisedimenticolales</taxon>
        <taxon>Candidatus Polarisedimenticolaceae</taxon>
        <taxon>Candidatus Polarisedimenticola</taxon>
    </lineage>
</organism>
<evidence type="ECO:0000313" key="1">
    <source>
        <dbReference type="EMBL" id="MBD3867169.1"/>
    </source>
</evidence>
<dbReference type="Proteomes" id="UP000648239">
    <property type="component" value="Unassembled WGS sequence"/>
</dbReference>
<reference evidence="1 2" key="1">
    <citation type="submission" date="2020-08" db="EMBL/GenBank/DDBJ databases">
        <title>Acidobacteriota in marine sediments use diverse sulfur dissimilation pathways.</title>
        <authorList>
            <person name="Wasmund K."/>
        </authorList>
    </citation>
    <scope>NUCLEOTIDE SEQUENCE [LARGE SCALE GENOMIC DNA]</scope>
    <source>
        <strain evidence="1">MAG AM4</strain>
    </source>
</reference>
<dbReference type="AlphaFoldDB" id="A0A8J7CDS1"/>
<name>A0A8J7CDS1_9BACT</name>
<dbReference type="EMBL" id="JACXWD010000007">
    <property type="protein sequence ID" value="MBD3867169.1"/>
    <property type="molecule type" value="Genomic_DNA"/>
</dbReference>
<evidence type="ECO:0000313" key="2">
    <source>
        <dbReference type="Proteomes" id="UP000648239"/>
    </source>
</evidence>
<proteinExistence type="predicted"/>
<comment type="caution">
    <text evidence="1">The sequence shown here is derived from an EMBL/GenBank/DDBJ whole genome shotgun (WGS) entry which is preliminary data.</text>
</comment>
<accession>A0A8J7CDS1</accession>
<protein>
    <submittedName>
        <fullName evidence="1">Uncharacterized protein</fullName>
    </submittedName>
</protein>
<gene>
    <name evidence="1" type="ORF">IFK94_03505</name>
</gene>